<dbReference type="Gramene" id="TRITD1Bv1G069250.1">
    <property type="protein sequence ID" value="TRITD1Bv1G069250.1"/>
    <property type="gene ID" value="TRITD1Bv1G069250"/>
</dbReference>
<dbReference type="SUPFAM" id="SSF101936">
    <property type="entry name" value="DNA-binding pseudobarrel domain"/>
    <property type="match status" value="1"/>
</dbReference>
<keyword evidence="2" id="KW-0540">Nuclease</keyword>
<evidence type="ECO:0000313" key="9">
    <source>
        <dbReference type="EMBL" id="VAH15413.1"/>
    </source>
</evidence>
<dbReference type="GO" id="GO:0006139">
    <property type="term" value="P:nucleobase-containing compound metabolic process"/>
    <property type="evidence" value="ECO:0007669"/>
    <property type="project" value="InterPro"/>
</dbReference>
<proteinExistence type="predicted"/>
<keyword evidence="4" id="KW-0805">Transcription regulation</keyword>
<evidence type="ECO:0000256" key="3">
    <source>
        <dbReference type="ARBA" id="ARBA00022801"/>
    </source>
</evidence>
<dbReference type="InterPro" id="IPR012337">
    <property type="entry name" value="RNaseH-like_sf"/>
</dbReference>
<dbReference type="EMBL" id="LT934112">
    <property type="protein sequence ID" value="VAH15413.1"/>
    <property type="molecule type" value="Genomic_DNA"/>
</dbReference>
<name>A0A9R0QS22_TRITD</name>
<dbReference type="InterPro" id="IPR015300">
    <property type="entry name" value="DNA-bd_pseudobarrel_sf"/>
</dbReference>
<evidence type="ECO:0000256" key="4">
    <source>
        <dbReference type="ARBA" id="ARBA00023015"/>
    </source>
</evidence>
<evidence type="ECO:0000313" key="10">
    <source>
        <dbReference type="Proteomes" id="UP000324705"/>
    </source>
</evidence>
<keyword evidence="7" id="KW-0539">Nucleus</keyword>
<dbReference type="InterPro" id="IPR002562">
    <property type="entry name" value="3'-5'_exonuclease_dom"/>
</dbReference>
<dbReference type="InterPro" id="IPR036397">
    <property type="entry name" value="RNaseH_sf"/>
</dbReference>
<keyword evidence="3" id="KW-0378">Hydrolase</keyword>
<dbReference type="InterPro" id="IPR051132">
    <property type="entry name" value="3-5_Exonuclease_domain"/>
</dbReference>
<sequence>MTFTDEYKGDNASEAHGNTKLHVIHTNDKKRMAITIAHYERHLSLQRHKIIGIDLEYDKDPEATQKPALCQLSIGKNHPVLLFQMSNTERCTVFDNFLADPRYTFAGFSINGEKTRLERVKLEVANFVDIQKEWRVPDATKLLDSLGDVSGVLIDDYYNNMKKKITDAEHQRWAMLPLSRRHIEYAAKDAYAAMAPVADTCVYPEGLQLTNTEWRSMLGCLMIPNRGFRAPFLHRLTTTDLQESWKLPSAIKIHAPSSGKLTLETEHKNGYGDMEADYHIDSEDCINITTGWKDFVSHNGFEAGEVAMVFFYKEEDSIKFTIFAL</sequence>
<keyword evidence="6" id="KW-0804">Transcription</keyword>
<organism evidence="9 10">
    <name type="scientific">Triticum turgidum subsp. durum</name>
    <name type="common">Durum wheat</name>
    <name type="synonym">Triticum durum</name>
    <dbReference type="NCBI Taxonomy" id="4567"/>
    <lineage>
        <taxon>Eukaryota</taxon>
        <taxon>Viridiplantae</taxon>
        <taxon>Streptophyta</taxon>
        <taxon>Embryophyta</taxon>
        <taxon>Tracheophyta</taxon>
        <taxon>Spermatophyta</taxon>
        <taxon>Magnoliopsida</taxon>
        <taxon>Liliopsida</taxon>
        <taxon>Poales</taxon>
        <taxon>Poaceae</taxon>
        <taxon>BOP clade</taxon>
        <taxon>Pooideae</taxon>
        <taxon>Triticodae</taxon>
        <taxon>Triticeae</taxon>
        <taxon>Triticinae</taxon>
        <taxon>Triticum</taxon>
    </lineage>
</organism>
<dbReference type="Pfam" id="PF01612">
    <property type="entry name" value="DNA_pol_A_exo1"/>
    <property type="match status" value="1"/>
</dbReference>
<feature type="domain" description="3'-5' exonuclease" evidence="8">
    <location>
        <begin position="44"/>
        <end position="193"/>
    </location>
</feature>
<evidence type="ECO:0000256" key="1">
    <source>
        <dbReference type="ARBA" id="ARBA00004123"/>
    </source>
</evidence>
<dbReference type="PANTHER" id="PTHR13620:SF75">
    <property type="entry name" value="UBIQUITIN-LIKE DOMAIN-CONTAINING PROTEIN"/>
    <property type="match status" value="1"/>
</dbReference>
<gene>
    <name evidence="9" type="ORF">TRITD_1Bv1G069250</name>
</gene>
<dbReference type="AlphaFoldDB" id="A0A9R0QS22"/>
<dbReference type="Proteomes" id="UP000324705">
    <property type="component" value="Chromosome 1B"/>
</dbReference>
<dbReference type="GO" id="GO:0005737">
    <property type="term" value="C:cytoplasm"/>
    <property type="evidence" value="ECO:0007669"/>
    <property type="project" value="TreeGrafter"/>
</dbReference>
<evidence type="ECO:0000256" key="2">
    <source>
        <dbReference type="ARBA" id="ARBA00022722"/>
    </source>
</evidence>
<evidence type="ECO:0000259" key="8">
    <source>
        <dbReference type="Pfam" id="PF01612"/>
    </source>
</evidence>
<dbReference type="Gene3D" id="3.30.420.10">
    <property type="entry name" value="Ribonuclease H-like superfamily/Ribonuclease H"/>
    <property type="match status" value="1"/>
</dbReference>
<dbReference type="Gene3D" id="2.40.330.10">
    <property type="entry name" value="DNA-binding pseudobarrel domain"/>
    <property type="match status" value="1"/>
</dbReference>
<accession>A0A9R0QS22</accession>
<evidence type="ECO:0000256" key="5">
    <source>
        <dbReference type="ARBA" id="ARBA00023125"/>
    </source>
</evidence>
<dbReference type="GO" id="GO:0003677">
    <property type="term" value="F:DNA binding"/>
    <property type="evidence" value="ECO:0007669"/>
    <property type="project" value="UniProtKB-KW"/>
</dbReference>
<keyword evidence="5" id="KW-0238">DNA-binding</keyword>
<protein>
    <recommendedName>
        <fullName evidence="8">3'-5' exonuclease domain-containing protein</fullName>
    </recommendedName>
</protein>
<reference evidence="9 10" key="1">
    <citation type="submission" date="2017-09" db="EMBL/GenBank/DDBJ databases">
        <authorList>
            <consortium name="International Durum Wheat Genome Sequencing Consortium (IDWGSC)"/>
            <person name="Milanesi L."/>
        </authorList>
    </citation>
    <scope>NUCLEOTIDE SEQUENCE [LARGE SCALE GENOMIC DNA]</scope>
    <source>
        <strain evidence="10">cv. Svevo</strain>
    </source>
</reference>
<keyword evidence="10" id="KW-1185">Reference proteome</keyword>
<dbReference type="GO" id="GO:0005634">
    <property type="term" value="C:nucleus"/>
    <property type="evidence" value="ECO:0007669"/>
    <property type="project" value="UniProtKB-SubCell"/>
</dbReference>
<comment type="subcellular location">
    <subcellularLocation>
        <location evidence="1">Nucleus</location>
    </subcellularLocation>
</comment>
<dbReference type="GO" id="GO:0008408">
    <property type="term" value="F:3'-5' exonuclease activity"/>
    <property type="evidence" value="ECO:0007669"/>
    <property type="project" value="InterPro"/>
</dbReference>
<dbReference type="PANTHER" id="PTHR13620">
    <property type="entry name" value="3-5 EXONUCLEASE"/>
    <property type="match status" value="1"/>
</dbReference>
<evidence type="ECO:0000256" key="7">
    <source>
        <dbReference type="ARBA" id="ARBA00023242"/>
    </source>
</evidence>
<dbReference type="SUPFAM" id="SSF53098">
    <property type="entry name" value="Ribonuclease H-like"/>
    <property type="match status" value="1"/>
</dbReference>
<evidence type="ECO:0000256" key="6">
    <source>
        <dbReference type="ARBA" id="ARBA00023163"/>
    </source>
</evidence>